<protein>
    <submittedName>
        <fullName evidence="1">Uncharacterized protein</fullName>
    </submittedName>
</protein>
<reference evidence="1 2" key="1">
    <citation type="submission" date="2013-01" db="EMBL/GenBank/DDBJ databases">
        <authorList>
            <person name="Harkins D.M."/>
            <person name="Durkin A.S."/>
            <person name="Brinkac L.M."/>
            <person name="Haft D.H."/>
            <person name="Selengut J.D."/>
            <person name="Sanka R."/>
            <person name="DePew J."/>
            <person name="Purushe J."/>
            <person name="Matthias M.A."/>
            <person name="Vinetz J.M."/>
            <person name="Sutton G.G."/>
            <person name="Nierman W.C."/>
            <person name="Fouts D.E."/>
        </authorList>
    </citation>
    <scope>NUCLEOTIDE SEQUENCE [LARGE SCALE GENOMIC DNA]</scope>
    <source>
        <strain evidence="1 2">ZUN179</strain>
    </source>
</reference>
<dbReference type="EMBL" id="AHOQ02000049">
    <property type="protein sequence ID" value="EMO43745.1"/>
    <property type="molecule type" value="Genomic_DNA"/>
</dbReference>
<gene>
    <name evidence="1" type="ORF">LEP1GSC187_2515</name>
</gene>
<organism evidence="1 2">
    <name type="scientific">Leptospira santarosai str. ZUN179</name>
    <dbReference type="NCBI Taxonomy" id="1049985"/>
    <lineage>
        <taxon>Bacteria</taxon>
        <taxon>Pseudomonadati</taxon>
        <taxon>Spirochaetota</taxon>
        <taxon>Spirochaetia</taxon>
        <taxon>Leptospirales</taxon>
        <taxon>Leptospiraceae</taxon>
        <taxon>Leptospira</taxon>
    </lineage>
</organism>
<sequence>MNSLIELKLTTFHYTEINHMIDHITPFAKKDISYNKMKEIRRHQIHFW</sequence>
<dbReference type="Proteomes" id="UP000012160">
    <property type="component" value="Unassembled WGS sequence"/>
</dbReference>
<accession>M6UGS3</accession>
<evidence type="ECO:0000313" key="1">
    <source>
        <dbReference type="EMBL" id="EMO43745.1"/>
    </source>
</evidence>
<evidence type="ECO:0000313" key="2">
    <source>
        <dbReference type="Proteomes" id="UP000012160"/>
    </source>
</evidence>
<name>M6UGS3_9LEPT</name>
<proteinExistence type="predicted"/>
<dbReference type="AlphaFoldDB" id="M6UGS3"/>
<comment type="caution">
    <text evidence="1">The sequence shown here is derived from an EMBL/GenBank/DDBJ whole genome shotgun (WGS) entry which is preliminary data.</text>
</comment>